<protein>
    <submittedName>
        <fullName evidence="2">Uncharacterized protein</fullName>
    </submittedName>
</protein>
<dbReference type="EMBL" id="CAJOBA010003135">
    <property type="protein sequence ID" value="CAF3671722.1"/>
    <property type="molecule type" value="Genomic_DNA"/>
</dbReference>
<evidence type="ECO:0000313" key="1">
    <source>
        <dbReference type="EMBL" id="CAF0889218.1"/>
    </source>
</evidence>
<keyword evidence="5" id="KW-1185">Reference proteome</keyword>
<reference evidence="2" key="1">
    <citation type="submission" date="2021-02" db="EMBL/GenBank/DDBJ databases">
        <authorList>
            <person name="Nowell W R."/>
        </authorList>
    </citation>
    <scope>NUCLEOTIDE SEQUENCE</scope>
</reference>
<evidence type="ECO:0000313" key="2">
    <source>
        <dbReference type="EMBL" id="CAF1104335.1"/>
    </source>
</evidence>
<accession>A0A814PCN0</accession>
<gene>
    <name evidence="2" type="ORF">GPM918_LOCUS18909</name>
    <name evidence="1" type="ORF">OVA965_LOCUS9035</name>
    <name evidence="4" type="ORF">SRO942_LOCUS18906</name>
    <name evidence="3" type="ORF">TMI583_LOCUS9031</name>
</gene>
<sequence>MMAGRLSRVSEYSVSEMAPVSTDIINQNLLKTEQQQQPMTTTVQIHLLPEPKRHPLRRESFLNISGGSGDPNSMWPFKIDFNFLRQTSQNSDRSNIYSH</sequence>
<proteinExistence type="predicted"/>
<evidence type="ECO:0000313" key="4">
    <source>
        <dbReference type="EMBL" id="CAF3869047.1"/>
    </source>
</evidence>
<dbReference type="EMBL" id="CAJOBC010005591">
    <property type="protein sequence ID" value="CAF3869047.1"/>
    <property type="molecule type" value="Genomic_DNA"/>
</dbReference>
<dbReference type="Proteomes" id="UP000682733">
    <property type="component" value="Unassembled WGS sequence"/>
</dbReference>
<name>A0A814PCN0_9BILA</name>
<evidence type="ECO:0000313" key="3">
    <source>
        <dbReference type="EMBL" id="CAF3671722.1"/>
    </source>
</evidence>
<dbReference type="Proteomes" id="UP000677228">
    <property type="component" value="Unassembled WGS sequence"/>
</dbReference>
<dbReference type="Proteomes" id="UP000663829">
    <property type="component" value="Unassembled WGS sequence"/>
</dbReference>
<comment type="caution">
    <text evidence="2">The sequence shown here is derived from an EMBL/GenBank/DDBJ whole genome shotgun (WGS) entry which is preliminary data.</text>
</comment>
<dbReference type="AlphaFoldDB" id="A0A814PCN0"/>
<dbReference type="EMBL" id="CAJNOK010003134">
    <property type="protein sequence ID" value="CAF0889218.1"/>
    <property type="molecule type" value="Genomic_DNA"/>
</dbReference>
<dbReference type="Proteomes" id="UP000681722">
    <property type="component" value="Unassembled WGS sequence"/>
</dbReference>
<evidence type="ECO:0000313" key="5">
    <source>
        <dbReference type="Proteomes" id="UP000663829"/>
    </source>
</evidence>
<organism evidence="2 5">
    <name type="scientific">Didymodactylos carnosus</name>
    <dbReference type="NCBI Taxonomy" id="1234261"/>
    <lineage>
        <taxon>Eukaryota</taxon>
        <taxon>Metazoa</taxon>
        <taxon>Spiralia</taxon>
        <taxon>Gnathifera</taxon>
        <taxon>Rotifera</taxon>
        <taxon>Eurotatoria</taxon>
        <taxon>Bdelloidea</taxon>
        <taxon>Philodinida</taxon>
        <taxon>Philodinidae</taxon>
        <taxon>Didymodactylos</taxon>
    </lineage>
</organism>
<dbReference type="EMBL" id="CAJNOQ010005591">
    <property type="protein sequence ID" value="CAF1104335.1"/>
    <property type="molecule type" value="Genomic_DNA"/>
</dbReference>